<protein>
    <submittedName>
        <fullName evidence="3">Hydrogenase accessory protein HypB</fullName>
    </submittedName>
</protein>
<evidence type="ECO:0000259" key="2">
    <source>
        <dbReference type="Pfam" id="PF04809"/>
    </source>
</evidence>
<reference evidence="3 4" key="1">
    <citation type="submission" date="2014-03" db="EMBL/GenBank/DDBJ databases">
        <title>Bradyrhizobium valentinum sp. nov., isolated from effective nodules of Lupinus mariae-josephae, a lupine endemic of basic-lime soils in Eastern Spain.</title>
        <authorList>
            <person name="Duran D."/>
            <person name="Rey L."/>
            <person name="Navarro A."/>
            <person name="Busquets A."/>
            <person name="Imperial J."/>
            <person name="Ruiz-Argueso T."/>
        </authorList>
    </citation>
    <scope>NUCLEOTIDE SEQUENCE [LARGE SCALE GENOMIC DNA]</scope>
    <source>
        <strain evidence="3 4">LmjM3</strain>
    </source>
</reference>
<name>A0A0R3KSN2_9BRAD</name>
<accession>A0A0R3KSN2</accession>
<proteinExistence type="inferred from homology"/>
<dbReference type="InterPro" id="IPR006894">
    <property type="entry name" value="HupH_Hydgase_express_prot_C"/>
</dbReference>
<dbReference type="Gene3D" id="3.30.1370.140">
    <property type="entry name" value="HupH hydrogenase expression protein, C-terminal domain"/>
    <property type="match status" value="2"/>
</dbReference>
<feature type="domain" description="HupH hydrogenase expression protein C-terminal" evidence="2">
    <location>
        <begin position="61"/>
        <end position="160"/>
    </location>
</feature>
<evidence type="ECO:0000313" key="3">
    <source>
        <dbReference type="EMBL" id="KRQ98593.1"/>
    </source>
</evidence>
<sequence length="290" mass="30830">MKQVSGSRPIAPRKCEQPMSVFPIAAESLDSAHSGLTAAGALARPASVNGIELARNCPSAIALLSSVAAAAAGQKSDVPTQLFRLGNLSDLERKLIADVLGEGELAGVVALPGGRVAQIQESVLAGIWRVRIETDAAHEYVEVGAIPEIVRRAATDLTSSDLMIGAAPDGAMNVLPVLAEIRERALAWRPDMRSQIINFTLLPMSPVDQAFLQQSVGNGPIQLSSRGYGTCRVLATGIRNVWSVQFFNAMDTIILDTLEVGGVPTAALAAEEDFWDSAERLQEIIKAYFE</sequence>
<gene>
    <name evidence="3" type="ORF">CP49_24290</name>
</gene>
<feature type="domain" description="HupH hydrogenase expression protein C-terminal" evidence="2">
    <location>
        <begin position="172"/>
        <end position="287"/>
    </location>
</feature>
<dbReference type="AlphaFoldDB" id="A0A0R3KSN2"/>
<dbReference type="InterPro" id="IPR038527">
    <property type="entry name" value="HupH_C_sf"/>
</dbReference>
<evidence type="ECO:0000256" key="1">
    <source>
        <dbReference type="ARBA" id="ARBA00010832"/>
    </source>
</evidence>
<evidence type="ECO:0000313" key="4">
    <source>
        <dbReference type="Proteomes" id="UP000051913"/>
    </source>
</evidence>
<organism evidence="3 4">
    <name type="scientific">Bradyrhizobium valentinum</name>
    <dbReference type="NCBI Taxonomy" id="1518501"/>
    <lineage>
        <taxon>Bacteria</taxon>
        <taxon>Pseudomonadati</taxon>
        <taxon>Pseudomonadota</taxon>
        <taxon>Alphaproteobacteria</taxon>
        <taxon>Hyphomicrobiales</taxon>
        <taxon>Nitrobacteraceae</taxon>
        <taxon>Bradyrhizobium</taxon>
    </lineage>
</organism>
<dbReference type="STRING" id="1518501.CQ10_27525"/>
<comment type="caution">
    <text evidence="3">The sequence shown here is derived from an EMBL/GenBank/DDBJ whole genome shotgun (WGS) entry which is preliminary data.</text>
</comment>
<dbReference type="Proteomes" id="UP000051913">
    <property type="component" value="Unassembled WGS sequence"/>
</dbReference>
<comment type="similarity">
    <text evidence="1">Belongs to the HupH/HyaF family.</text>
</comment>
<keyword evidence="4" id="KW-1185">Reference proteome</keyword>
<dbReference type="EMBL" id="LLXX01000176">
    <property type="protein sequence ID" value="KRQ98593.1"/>
    <property type="molecule type" value="Genomic_DNA"/>
</dbReference>
<dbReference type="Pfam" id="PF04809">
    <property type="entry name" value="HupH_C"/>
    <property type="match status" value="2"/>
</dbReference>